<dbReference type="InterPro" id="IPR010982">
    <property type="entry name" value="Lambda_DNA-bd_dom_sf"/>
</dbReference>
<feature type="domain" description="HTH lacI-type" evidence="5">
    <location>
        <begin position="22"/>
        <end position="69"/>
    </location>
</feature>
<dbReference type="PANTHER" id="PTHR30146:SF109">
    <property type="entry name" value="HTH-TYPE TRANSCRIPTIONAL REGULATOR GALS"/>
    <property type="match status" value="1"/>
</dbReference>
<dbReference type="Proteomes" id="UP000319516">
    <property type="component" value="Unassembled WGS sequence"/>
</dbReference>
<dbReference type="CDD" id="cd06267">
    <property type="entry name" value="PBP1_LacI_sugar_binding-like"/>
    <property type="match status" value="1"/>
</dbReference>
<dbReference type="InterPro" id="IPR028082">
    <property type="entry name" value="Peripla_BP_I"/>
</dbReference>
<evidence type="ECO:0000256" key="3">
    <source>
        <dbReference type="ARBA" id="ARBA00023163"/>
    </source>
</evidence>
<protein>
    <submittedName>
        <fullName evidence="6">LacI family transcriptional regulator</fullName>
    </submittedName>
</protein>
<keyword evidence="2" id="KW-0238">DNA-binding</keyword>
<keyword evidence="1" id="KW-0805">Transcription regulation</keyword>
<organism evidence="6 7">
    <name type="scientific">Ornithinicoccus hortensis</name>
    <dbReference type="NCBI Taxonomy" id="82346"/>
    <lineage>
        <taxon>Bacteria</taxon>
        <taxon>Bacillati</taxon>
        <taxon>Actinomycetota</taxon>
        <taxon>Actinomycetes</taxon>
        <taxon>Micrococcales</taxon>
        <taxon>Intrasporangiaceae</taxon>
        <taxon>Ornithinicoccus</taxon>
    </lineage>
</organism>
<evidence type="ECO:0000313" key="7">
    <source>
        <dbReference type="Proteomes" id="UP000319516"/>
    </source>
</evidence>
<dbReference type="Gene3D" id="3.40.50.2300">
    <property type="match status" value="2"/>
</dbReference>
<comment type="caution">
    <text evidence="6">The sequence shown here is derived from an EMBL/GenBank/DDBJ whole genome shotgun (WGS) entry which is preliminary data.</text>
</comment>
<dbReference type="PANTHER" id="PTHR30146">
    <property type="entry name" value="LACI-RELATED TRANSCRIPTIONAL REPRESSOR"/>
    <property type="match status" value="1"/>
</dbReference>
<reference evidence="6 7" key="1">
    <citation type="submission" date="2019-06" db="EMBL/GenBank/DDBJ databases">
        <title>Sequencing the genomes of 1000 actinobacteria strains.</title>
        <authorList>
            <person name="Klenk H.-P."/>
        </authorList>
    </citation>
    <scope>NUCLEOTIDE SEQUENCE [LARGE SCALE GENOMIC DNA]</scope>
    <source>
        <strain evidence="6 7">DSM 12335</strain>
    </source>
</reference>
<feature type="compositionally biased region" description="Polar residues" evidence="4">
    <location>
        <begin position="370"/>
        <end position="384"/>
    </location>
</feature>
<dbReference type="SUPFAM" id="SSF53822">
    <property type="entry name" value="Periplasmic binding protein-like I"/>
    <property type="match status" value="1"/>
</dbReference>
<dbReference type="AlphaFoldDB" id="A0A542YWL6"/>
<dbReference type="EMBL" id="VFOP01000001">
    <property type="protein sequence ID" value="TQL52486.1"/>
    <property type="molecule type" value="Genomic_DNA"/>
</dbReference>
<proteinExistence type="predicted"/>
<accession>A0A542YWL6</accession>
<feature type="region of interest" description="Disordered" evidence="4">
    <location>
        <begin position="351"/>
        <end position="384"/>
    </location>
</feature>
<sequence length="384" mass="41033">MTGRVPEGDRSSKASAVSARTVSAAAVAREAGVSTATVSYVMNGQGGVSEHTRRRVLTLAREMGYRPRSGPRIPDARRNNVVGLVVPNMTNPMFPRWAQGVVDRAAEIGHEVFLASTSDDADVMTSTVQAMIARKVDGLILASIPREEVAALQLLRAARVPYVQLSRRSDFVAADFVGIEDAAAAEAMMHHVIGHGRHRVATVIGPRFSSASAARERGYLATAEALGIRVPPEWRLSTRLNNAGGRLAAQELLAGGSPPDAILCGSDEVAIGVIEYLLKQGLKVPEDVVVTGFDGLPHSRSALVSLTTVVQPQIGMAKAAFDVLQARIDDPAAPYQSLVMPHELWIGRTCGCPPESQSHPDTPTPDLVRQNETTPNHTTQQEPE</sequence>
<evidence type="ECO:0000256" key="1">
    <source>
        <dbReference type="ARBA" id="ARBA00023015"/>
    </source>
</evidence>
<keyword evidence="3" id="KW-0804">Transcription</keyword>
<evidence type="ECO:0000313" key="6">
    <source>
        <dbReference type="EMBL" id="TQL52486.1"/>
    </source>
</evidence>
<evidence type="ECO:0000256" key="2">
    <source>
        <dbReference type="ARBA" id="ARBA00023125"/>
    </source>
</evidence>
<keyword evidence="7" id="KW-1185">Reference proteome</keyword>
<dbReference type="CDD" id="cd01392">
    <property type="entry name" value="HTH_LacI"/>
    <property type="match status" value="1"/>
</dbReference>
<dbReference type="GO" id="GO:0003700">
    <property type="term" value="F:DNA-binding transcription factor activity"/>
    <property type="evidence" value="ECO:0007669"/>
    <property type="project" value="TreeGrafter"/>
</dbReference>
<dbReference type="RefSeq" id="WP_228393362.1">
    <property type="nucleotide sequence ID" value="NZ_BAAAIK010000001.1"/>
</dbReference>
<dbReference type="Pfam" id="PF00356">
    <property type="entry name" value="LacI"/>
    <property type="match status" value="1"/>
</dbReference>
<evidence type="ECO:0000256" key="4">
    <source>
        <dbReference type="SAM" id="MobiDB-lite"/>
    </source>
</evidence>
<dbReference type="SUPFAM" id="SSF47413">
    <property type="entry name" value="lambda repressor-like DNA-binding domains"/>
    <property type="match status" value="1"/>
</dbReference>
<dbReference type="PROSITE" id="PS50932">
    <property type="entry name" value="HTH_LACI_2"/>
    <property type="match status" value="1"/>
</dbReference>
<gene>
    <name evidence="6" type="ORF">FB467_3673</name>
</gene>
<evidence type="ECO:0000259" key="5">
    <source>
        <dbReference type="PROSITE" id="PS50932"/>
    </source>
</evidence>
<dbReference type="SMART" id="SM00354">
    <property type="entry name" value="HTH_LACI"/>
    <property type="match status" value="1"/>
</dbReference>
<dbReference type="Pfam" id="PF00532">
    <property type="entry name" value="Peripla_BP_1"/>
    <property type="match status" value="1"/>
</dbReference>
<name>A0A542YWL6_9MICO</name>
<dbReference type="Gene3D" id="1.10.260.40">
    <property type="entry name" value="lambda repressor-like DNA-binding domains"/>
    <property type="match status" value="1"/>
</dbReference>
<dbReference type="GO" id="GO:0000976">
    <property type="term" value="F:transcription cis-regulatory region binding"/>
    <property type="evidence" value="ECO:0007669"/>
    <property type="project" value="TreeGrafter"/>
</dbReference>
<dbReference type="InterPro" id="IPR000843">
    <property type="entry name" value="HTH_LacI"/>
</dbReference>
<dbReference type="InterPro" id="IPR001761">
    <property type="entry name" value="Peripla_BP/Lac1_sug-bd_dom"/>
</dbReference>